<protein>
    <submittedName>
        <fullName evidence="1">DUF4861 domain-containing protein</fullName>
    </submittedName>
</protein>
<dbReference type="InterPro" id="IPR011013">
    <property type="entry name" value="Gal_mutarotase_sf_dom"/>
</dbReference>
<gene>
    <name evidence="1" type="ORF">G4V39_10140</name>
</gene>
<dbReference type="PROSITE" id="PS50835">
    <property type="entry name" value="IG_LIKE"/>
    <property type="match status" value="1"/>
</dbReference>
<reference evidence="1 2" key="1">
    <citation type="submission" date="2020-02" db="EMBL/GenBank/DDBJ databases">
        <title>Genome analysis of Thermosulfuriphilus ammonigenes ST65T, an anaerobic thermophilic chemolithoautotrophic bacterium isolated from a deep-sea hydrothermal vent.</title>
        <authorList>
            <person name="Slobodkina G."/>
            <person name="Allioux M."/>
            <person name="Merkel A."/>
            <person name="Alain K."/>
            <person name="Jebbar M."/>
            <person name="Slobodkin A."/>
        </authorList>
    </citation>
    <scope>NUCLEOTIDE SEQUENCE [LARGE SCALE GENOMIC DNA]</scope>
    <source>
        <strain evidence="1 2">ST65</strain>
    </source>
</reference>
<dbReference type="InterPro" id="IPR008928">
    <property type="entry name" value="6-hairpin_glycosidase_sf"/>
</dbReference>
<dbReference type="Pfam" id="PF19501">
    <property type="entry name" value="PcRGLX_1st"/>
    <property type="match status" value="1"/>
</dbReference>
<organism evidence="1 2">
    <name type="scientific">Thermosulfuriphilus ammonigenes</name>
    <dbReference type="NCBI Taxonomy" id="1936021"/>
    <lineage>
        <taxon>Bacteria</taxon>
        <taxon>Pseudomonadati</taxon>
        <taxon>Thermodesulfobacteriota</taxon>
        <taxon>Thermodesulfobacteria</taxon>
        <taxon>Thermodesulfobacteriales</taxon>
        <taxon>Thermodesulfobacteriaceae</taxon>
        <taxon>Thermosulfuriphilus</taxon>
    </lineage>
</organism>
<dbReference type="GO" id="GO:0030246">
    <property type="term" value="F:carbohydrate binding"/>
    <property type="evidence" value="ECO:0007669"/>
    <property type="project" value="InterPro"/>
</dbReference>
<dbReference type="KEGG" id="tav:G4V39_10140"/>
<evidence type="ECO:0000313" key="1">
    <source>
        <dbReference type="EMBL" id="QIJ72611.1"/>
    </source>
</evidence>
<proteinExistence type="predicted"/>
<dbReference type="GO" id="GO:0016757">
    <property type="term" value="F:glycosyltransferase activity"/>
    <property type="evidence" value="ECO:0007669"/>
    <property type="project" value="UniProtKB-ARBA"/>
</dbReference>
<dbReference type="InterPro" id="IPR007110">
    <property type="entry name" value="Ig-like_dom"/>
</dbReference>
<dbReference type="GO" id="GO:0005975">
    <property type="term" value="P:carbohydrate metabolic process"/>
    <property type="evidence" value="ECO:0007669"/>
    <property type="project" value="InterPro"/>
</dbReference>
<evidence type="ECO:0000313" key="2">
    <source>
        <dbReference type="Proteomes" id="UP000502179"/>
    </source>
</evidence>
<dbReference type="SUPFAM" id="SSF74650">
    <property type="entry name" value="Galactose mutarotase-like"/>
    <property type="match status" value="1"/>
</dbReference>
<dbReference type="PANTHER" id="PTHR40081:SF1">
    <property type="entry name" value="TAT PATHWAY SIGNAL SEQUENCE DOMAIN PROTEIN"/>
    <property type="match status" value="1"/>
</dbReference>
<dbReference type="SUPFAM" id="SSF48208">
    <property type="entry name" value="Six-hairpin glycosidases"/>
    <property type="match status" value="1"/>
</dbReference>
<sequence length="849" mass="97610">MPPGSLIFLEEPLGLKRLGEPVSVGVPWPRGFVREPEELALVDEKGQAVPCQVTPLVRWPDRSIKWALVDFLATLPPKGKTTYSIIQGPPSKPPVSLSTHKGPAGLEINTGAAVFRLSLEDVLPEVVILPEKAPQMRLLWRLKGSRGQEVPFKREKATFEVSGPLRATLLVRGTFRCRRQGLDLRFRQRLSFFAGLSMVRVEVELLNPRRARHRGGYWDLGDPGSMFIRDFSFLLKTPIREAWIQPDSHTEPLYLHPPQMTLYQDSSGGDNWQSRNHVNRHGKIPLKFKGFQLKTPGKISQGLRATPFLRVAGLGAQVSLGMTHFWQNFPKALRCQESGFSLGLFPEEHADLHELQGGERKTHVFWLAFSPAGVAPPSLLWLAAPLVPCLDSTWVERSGALNFFLPEKEDPHRLYHHLLQEAIEGPQSFFVKREVIDEYGWRHFGDLYADHENAFNQASTPLISHYNNQYDVIYGGLFRFLRSGDRRWFHLADELARHVYDIDIYHTDEDKPAYNHGLFWHTYHYVDAYRATHRCYSRDAGVTGGGPSNEHLYSSGLLLHHLLTGDPRSREAVIELAEHVIDMDRPYKLLTWIDRSPSGLASQTRDPWYHGPGRGAGNSINCLLEAFRLTQRRKYIQKAEELIRRCIHPEDDIQARGLDQPEERWSYLVFLQVLGRYLFLKMEWQDLDEMFAYGRAALLHYARWMAQHEYYYLDRPELLEYPTETWAAQEIRKAEVFNLAAFFASSEEERRLFREKSEYFFDRSLKGLLTFKTRHYTRPLAIILSTGYSQAWFKKNPSPEPPLPEPHQTSFGPPVEFVPQKIRALKKIKRLSLATLILTGIGLILWSVS</sequence>
<dbReference type="Proteomes" id="UP000502179">
    <property type="component" value="Chromosome"/>
</dbReference>
<dbReference type="PANTHER" id="PTHR40081">
    <property type="entry name" value="CONCANAVALIN A-LIKE LECTIN/GLUCANASE"/>
    <property type="match status" value="1"/>
</dbReference>
<dbReference type="RefSeq" id="WP_166032827.1">
    <property type="nucleotide sequence ID" value="NZ_CP048877.1"/>
</dbReference>
<accession>A0A6G7PYL3</accession>
<dbReference type="AlphaFoldDB" id="A0A6G7PYL3"/>
<dbReference type="InterPro" id="IPR045793">
    <property type="entry name" value="PcRGLX/YetA-like"/>
</dbReference>
<name>A0A6G7PYL3_9BACT</name>
<dbReference type="InterPro" id="IPR048329">
    <property type="entry name" value="PcRGLX_1st"/>
</dbReference>
<keyword evidence="2" id="KW-1185">Reference proteome</keyword>
<dbReference type="EMBL" id="CP048877">
    <property type="protein sequence ID" value="QIJ72611.1"/>
    <property type="molecule type" value="Genomic_DNA"/>
</dbReference>